<dbReference type="OrthoDB" id="164170at2"/>
<dbReference type="PANTHER" id="PTHR30302:SF1">
    <property type="entry name" value="HYDROGENASE 2 MATURATION PROTEASE"/>
    <property type="match status" value="1"/>
</dbReference>
<dbReference type="AlphaFoldDB" id="A0A1X2KRY7"/>
<evidence type="ECO:0000256" key="4">
    <source>
        <dbReference type="ARBA" id="ARBA00022801"/>
    </source>
</evidence>
<keyword evidence="3" id="KW-0064">Aspartyl protease</keyword>
<proteinExistence type="inferred from homology"/>
<dbReference type="GO" id="GO:0016485">
    <property type="term" value="P:protein processing"/>
    <property type="evidence" value="ECO:0007669"/>
    <property type="project" value="TreeGrafter"/>
</dbReference>
<evidence type="ECO:0000313" key="6">
    <source>
        <dbReference type="Proteomes" id="UP000242320"/>
    </source>
</evidence>
<comment type="similarity">
    <text evidence="1">Belongs to the peptidase A31 family.</text>
</comment>
<reference evidence="5 6" key="1">
    <citation type="submission" date="2017-04" db="EMBL/GenBank/DDBJ databases">
        <title>The new phylogeny of genus Mycobacterium.</title>
        <authorList>
            <person name="Tortoli E."/>
            <person name="Trovato A."/>
            <person name="Cirillo D.M."/>
        </authorList>
    </citation>
    <scope>NUCLEOTIDE SEQUENCE [LARGE SCALE GENOMIC DNA]</scope>
    <source>
        <strain evidence="5 6">DSM 45247</strain>
    </source>
</reference>
<dbReference type="InterPro" id="IPR023430">
    <property type="entry name" value="Pept_HybD-like_dom_sf"/>
</dbReference>
<keyword evidence="2" id="KW-0645">Protease</keyword>
<evidence type="ECO:0000313" key="5">
    <source>
        <dbReference type="EMBL" id="OSC24451.1"/>
    </source>
</evidence>
<dbReference type="Gene3D" id="3.40.50.1450">
    <property type="entry name" value="HybD-like"/>
    <property type="match status" value="1"/>
</dbReference>
<dbReference type="NCBIfam" id="TIGR00072">
    <property type="entry name" value="hydrog_prot"/>
    <property type="match status" value="1"/>
</dbReference>
<dbReference type="Proteomes" id="UP000242320">
    <property type="component" value="Unassembled WGS sequence"/>
</dbReference>
<accession>A0A1X2KRY7</accession>
<keyword evidence="4" id="KW-0378">Hydrolase</keyword>
<gene>
    <name evidence="5" type="ORF">B8W69_21605</name>
</gene>
<comment type="caution">
    <text evidence="5">The sequence shown here is derived from an EMBL/GenBank/DDBJ whole genome shotgun (WGS) entry which is preliminary data.</text>
</comment>
<organism evidence="5 6">
    <name type="scientific">Mycolicibacterium vulneris</name>
    <dbReference type="NCBI Taxonomy" id="547163"/>
    <lineage>
        <taxon>Bacteria</taxon>
        <taxon>Bacillati</taxon>
        <taxon>Actinomycetota</taxon>
        <taxon>Actinomycetes</taxon>
        <taxon>Mycobacteriales</taxon>
        <taxon>Mycobacteriaceae</taxon>
        <taxon>Mycolicibacterium</taxon>
    </lineage>
</organism>
<evidence type="ECO:0000256" key="2">
    <source>
        <dbReference type="ARBA" id="ARBA00022670"/>
    </source>
</evidence>
<protein>
    <submittedName>
        <fullName evidence="5">Peptidase M52</fullName>
    </submittedName>
</protein>
<sequence length="158" mass="16083">MTGAIGGIVVIGIGNGYRRDDGAGLAAAAAVDVRAIPNVVVKTGIADPMSLLEAWAGASLAVIIDAAIANPPNPGRIRRCDLTDVATQSDGLHSHSIDIGRAHALGQALGRVPDELVMFTIEVPDTDHGIGLSPPVAAAVPMVVDMVIAEINRAPPMS</sequence>
<evidence type="ECO:0000256" key="1">
    <source>
        <dbReference type="ARBA" id="ARBA00006814"/>
    </source>
</evidence>
<evidence type="ECO:0000256" key="3">
    <source>
        <dbReference type="ARBA" id="ARBA00022750"/>
    </source>
</evidence>
<dbReference type="InterPro" id="IPR000671">
    <property type="entry name" value="Peptidase_A31"/>
</dbReference>
<dbReference type="PANTHER" id="PTHR30302">
    <property type="entry name" value="HYDROGENASE 1 MATURATION PROTEASE"/>
    <property type="match status" value="1"/>
</dbReference>
<dbReference type="SUPFAM" id="SSF53163">
    <property type="entry name" value="HybD-like"/>
    <property type="match status" value="1"/>
</dbReference>
<dbReference type="Pfam" id="PF01750">
    <property type="entry name" value="HycI"/>
    <property type="match status" value="1"/>
</dbReference>
<dbReference type="GO" id="GO:0008047">
    <property type="term" value="F:enzyme activator activity"/>
    <property type="evidence" value="ECO:0007669"/>
    <property type="project" value="InterPro"/>
</dbReference>
<name>A0A1X2KRY7_9MYCO</name>
<dbReference type="RefSeq" id="WP_085291810.1">
    <property type="nucleotide sequence ID" value="NZ_NCXM01000025.1"/>
</dbReference>
<dbReference type="GO" id="GO:0004190">
    <property type="term" value="F:aspartic-type endopeptidase activity"/>
    <property type="evidence" value="ECO:0007669"/>
    <property type="project" value="UniProtKB-KW"/>
</dbReference>
<keyword evidence="6" id="KW-1185">Reference proteome</keyword>
<dbReference type="EMBL" id="NCXM01000025">
    <property type="protein sequence ID" value="OSC24451.1"/>
    <property type="molecule type" value="Genomic_DNA"/>
</dbReference>